<evidence type="ECO:0000313" key="7">
    <source>
        <dbReference type="Proteomes" id="UP001055439"/>
    </source>
</evidence>
<dbReference type="PANTHER" id="PTHR32370">
    <property type="entry name" value="OS12G0117600 PROTEIN"/>
    <property type="match status" value="1"/>
</dbReference>
<dbReference type="Pfam" id="PF03000">
    <property type="entry name" value="NPH3"/>
    <property type="match status" value="1"/>
</dbReference>
<proteinExistence type="inferred from homology"/>
<dbReference type="OrthoDB" id="758501at2759"/>
<feature type="domain" description="NPH3" evidence="5">
    <location>
        <begin position="666"/>
        <end position="945"/>
    </location>
</feature>
<dbReference type="Proteomes" id="UP001055439">
    <property type="component" value="Chromosome 1"/>
</dbReference>
<keyword evidence="7" id="KW-1185">Reference proteome</keyword>
<dbReference type="AlphaFoldDB" id="A0A9E7JCI5"/>
<evidence type="ECO:0000259" key="5">
    <source>
        <dbReference type="PROSITE" id="PS51649"/>
    </source>
</evidence>
<dbReference type="GO" id="GO:0016757">
    <property type="term" value="F:glycosyltransferase activity"/>
    <property type="evidence" value="ECO:0007669"/>
    <property type="project" value="InterPro"/>
</dbReference>
<evidence type="ECO:0000259" key="4">
    <source>
        <dbReference type="PROSITE" id="PS50097"/>
    </source>
</evidence>
<evidence type="ECO:0000256" key="2">
    <source>
        <dbReference type="ARBA" id="ARBA00022786"/>
    </source>
</evidence>
<dbReference type="SUPFAM" id="SSF54695">
    <property type="entry name" value="POZ domain"/>
    <property type="match status" value="1"/>
</dbReference>
<dbReference type="Pfam" id="PF04577">
    <property type="entry name" value="Glyco_transf_61"/>
    <property type="match status" value="1"/>
</dbReference>
<dbReference type="InterPro" id="IPR049625">
    <property type="entry name" value="Glyco_transf_61_cat"/>
</dbReference>
<dbReference type="InterPro" id="IPR043454">
    <property type="entry name" value="NPH3/RPT2-like"/>
</dbReference>
<sequence length="1065" mass="119681">MMPSSSSQDHILRRSFSKQRSFPRSCNHSCRFYINLLITLICVFLALLQIQTVIRTSATPFTFPFFSSSYSTWPLLAHHVHSLIGELELRQTLTAEPRGNVTFLPLKDLRFAETTMVGNTWFMSSVNDTKEKGEAEYLYFPSKEMDGKLLCLGGGSAFNGTMNSYAFAPAEALPPNAKLLSGLKFVSDSYYSYDNIFHGLSALAPFVAWHERKACVMAARWVLYQQGEIRRNLKSPWIRTLMEATFGPSMKIEQFRKSDEGPSCFEQSVVFRRNQGAMGRERKEKLYDLLRCKARAYCNITREEDDLKAVRLTLLLRVGARSFKDDDAVIDIFRRECRKVEGCRLKVAHPNNLTFCDQVKLMSGTDILASPHGAQLTNMFFMDKNSSVMEFFPKGWLELAGVGQYVYRWLADWSRMRHQGAWNDPHGEPCPPGLTTSCFSFLKNQQLGHDEAFFSNWTARVLGETRRFKPQKPSLEREGHCKYVTDDTPSDLLIRVGGTNFHLHQNPLVSRSGTVKGIIEDSSGGSELRMIELDDIPGGPDAFMLAAKFCYGFAIDLTPSNIAGLRCASEYLDMTEDLQEGNLVVKTEAFLSYVVFSSWKNAVAVLKSCESLSPWAENLQIVRRCSESIAWKACARPKEMKRSSSTWSSSSEEGSPRSDLLQAPTHWWFEDVSTLRADHFAKVVTAMELKGMRSDLMGPAIMNYASTCLPDLCKRAATDADGNPNAQSRDRRLIVESLVAMIPATKNCVPCSFLLQLLRTAKTLQVEPEAIMELEKRVGMQLEQANLPDLLLPSDRESEALYDVDLMQRLVEHFVDQERTEMSVSEKHGYGVCSGPIRTSSKAKVAELLDGYLTEVSTDRNLPLAKFKVLAQALPESARTCDDDLYRAVDSYLKAHPALAAHERMRLCQVMDCRKLSVDACAHAVKNERLPIRFAIQLLFSKQVTMTDSIAGSWVEGAHPMIPTKQRPLLQRDPSTQCSQEGSVAAEVDKLGFELENMKARHSELRLDMDGMHSALDEMSSLLSKPTTHSSVWARVGKKLGKMKMSRTGAYGTREYVTAKRGGVK</sequence>
<feature type="domain" description="BTB" evidence="4">
    <location>
        <begin position="490"/>
        <end position="559"/>
    </location>
</feature>
<organism evidence="6 7">
    <name type="scientific">Musa troglodytarum</name>
    <name type="common">fe'i banana</name>
    <dbReference type="NCBI Taxonomy" id="320322"/>
    <lineage>
        <taxon>Eukaryota</taxon>
        <taxon>Viridiplantae</taxon>
        <taxon>Streptophyta</taxon>
        <taxon>Embryophyta</taxon>
        <taxon>Tracheophyta</taxon>
        <taxon>Spermatophyta</taxon>
        <taxon>Magnoliopsida</taxon>
        <taxon>Liliopsida</taxon>
        <taxon>Zingiberales</taxon>
        <taxon>Musaceae</taxon>
        <taxon>Musa</taxon>
    </lineage>
</organism>
<dbReference type="PROSITE" id="PS51649">
    <property type="entry name" value="NPH3"/>
    <property type="match status" value="1"/>
</dbReference>
<name>A0A9E7JCI5_9LILI</name>
<accession>A0A9E7JCI5</accession>
<gene>
    <name evidence="6" type="ORF">MUK42_09312</name>
</gene>
<protein>
    <submittedName>
        <fullName evidence="6">Phototropism protein</fullName>
    </submittedName>
</protein>
<evidence type="ECO:0000313" key="6">
    <source>
        <dbReference type="EMBL" id="URD75901.1"/>
    </source>
</evidence>
<evidence type="ECO:0000256" key="3">
    <source>
        <dbReference type="PROSITE-ProRule" id="PRU00982"/>
    </source>
</evidence>
<dbReference type="PROSITE" id="PS50097">
    <property type="entry name" value="BTB"/>
    <property type="match status" value="1"/>
</dbReference>
<comment type="pathway">
    <text evidence="1">Protein modification; protein ubiquitination.</text>
</comment>
<dbReference type="SMART" id="SM00225">
    <property type="entry name" value="BTB"/>
    <property type="match status" value="1"/>
</dbReference>
<comment type="similarity">
    <text evidence="3">Belongs to the NPH3 family.</text>
</comment>
<dbReference type="EMBL" id="CP097502">
    <property type="protein sequence ID" value="URD75901.1"/>
    <property type="molecule type" value="Genomic_DNA"/>
</dbReference>
<dbReference type="Gene3D" id="3.30.710.10">
    <property type="entry name" value="Potassium Channel Kv1.1, Chain A"/>
    <property type="match status" value="1"/>
</dbReference>
<dbReference type="InterPro" id="IPR000210">
    <property type="entry name" value="BTB/POZ_dom"/>
</dbReference>
<dbReference type="InterPro" id="IPR027356">
    <property type="entry name" value="NPH3_dom"/>
</dbReference>
<keyword evidence="2" id="KW-0833">Ubl conjugation pathway</keyword>
<evidence type="ECO:0000256" key="1">
    <source>
        <dbReference type="ARBA" id="ARBA00004906"/>
    </source>
</evidence>
<dbReference type="InterPro" id="IPR011333">
    <property type="entry name" value="SKP1/BTB/POZ_sf"/>
</dbReference>
<reference evidence="6" key="1">
    <citation type="submission" date="2022-05" db="EMBL/GenBank/DDBJ databases">
        <title>The Musa troglodytarum L. genome provides insights into the mechanism of non-climacteric behaviour and enrichment of carotenoids.</title>
        <authorList>
            <person name="Wang J."/>
        </authorList>
    </citation>
    <scope>NUCLEOTIDE SEQUENCE</scope>
    <source>
        <tissue evidence="6">Leaf</tissue>
    </source>
</reference>